<dbReference type="WBParaSite" id="PSAMB.scaffold16826size1252.g37051.t1">
    <property type="protein sequence ID" value="PSAMB.scaffold16826size1252.g37051.t1"/>
    <property type="gene ID" value="PSAMB.scaffold16826size1252.g37051"/>
</dbReference>
<dbReference type="AlphaFoldDB" id="A0A914V971"/>
<protein>
    <submittedName>
        <fullName evidence="2">Uncharacterized protein</fullName>
    </submittedName>
</protein>
<dbReference type="InterPro" id="IPR015422">
    <property type="entry name" value="PyrdxlP-dep_Trfase_small"/>
</dbReference>
<dbReference type="Proteomes" id="UP000887566">
    <property type="component" value="Unplaced"/>
</dbReference>
<evidence type="ECO:0000313" key="1">
    <source>
        <dbReference type="Proteomes" id="UP000887566"/>
    </source>
</evidence>
<reference evidence="2" key="1">
    <citation type="submission" date="2022-11" db="UniProtKB">
        <authorList>
            <consortium name="WormBaseParasite"/>
        </authorList>
    </citation>
    <scope>IDENTIFICATION</scope>
</reference>
<dbReference type="Gene3D" id="3.90.1150.10">
    <property type="entry name" value="Aspartate Aminotransferase, domain 1"/>
    <property type="match status" value="1"/>
</dbReference>
<sequence>MGSTSLPQRLLNESNLNPNVKNMEYAVRGPLVIRAVELEKELAQ</sequence>
<proteinExistence type="predicted"/>
<organism evidence="1 2">
    <name type="scientific">Plectus sambesii</name>
    <dbReference type="NCBI Taxonomy" id="2011161"/>
    <lineage>
        <taxon>Eukaryota</taxon>
        <taxon>Metazoa</taxon>
        <taxon>Ecdysozoa</taxon>
        <taxon>Nematoda</taxon>
        <taxon>Chromadorea</taxon>
        <taxon>Plectida</taxon>
        <taxon>Plectina</taxon>
        <taxon>Plectoidea</taxon>
        <taxon>Plectidae</taxon>
        <taxon>Plectus</taxon>
    </lineage>
</organism>
<evidence type="ECO:0000313" key="2">
    <source>
        <dbReference type="WBParaSite" id="PSAMB.scaffold16826size1252.g37051.t1"/>
    </source>
</evidence>
<accession>A0A914V971</accession>
<keyword evidence="1" id="KW-1185">Reference proteome</keyword>
<name>A0A914V971_9BILA</name>